<reference evidence="3" key="1">
    <citation type="submission" date="2011-07" db="EMBL/GenBank/DDBJ databases">
        <authorList>
            <consortium name="Caenorhabditis brenneri Sequencing and Analysis Consortium"/>
            <person name="Wilson R.K."/>
        </authorList>
    </citation>
    <scope>NUCLEOTIDE SEQUENCE [LARGE SCALE GENOMIC DNA]</scope>
    <source>
        <strain evidence="3">PB2801</strain>
    </source>
</reference>
<dbReference type="AlphaFoldDB" id="G0P0C2"/>
<dbReference type="HOGENOM" id="CLU_1027542_0_0_1"/>
<organism evidence="3">
    <name type="scientific">Caenorhabditis brenneri</name>
    <name type="common">Nematode worm</name>
    <dbReference type="NCBI Taxonomy" id="135651"/>
    <lineage>
        <taxon>Eukaryota</taxon>
        <taxon>Metazoa</taxon>
        <taxon>Ecdysozoa</taxon>
        <taxon>Nematoda</taxon>
        <taxon>Chromadorea</taxon>
        <taxon>Rhabditida</taxon>
        <taxon>Rhabditina</taxon>
        <taxon>Rhabditomorpha</taxon>
        <taxon>Rhabditoidea</taxon>
        <taxon>Rhabditidae</taxon>
        <taxon>Peloderinae</taxon>
        <taxon>Caenorhabditis</taxon>
    </lineage>
</organism>
<feature type="compositionally biased region" description="Polar residues" evidence="1">
    <location>
        <begin position="260"/>
        <end position="269"/>
    </location>
</feature>
<dbReference type="Proteomes" id="UP000008068">
    <property type="component" value="Unassembled WGS sequence"/>
</dbReference>
<protein>
    <submittedName>
        <fullName evidence="2">Uncharacterized protein</fullName>
    </submittedName>
</protein>
<feature type="region of interest" description="Disordered" evidence="1">
    <location>
        <begin position="244"/>
        <end position="269"/>
    </location>
</feature>
<dbReference type="InParanoid" id="G0P0C2"/>
<evidence type="ECO:0000313" key="2">
    <source>
        <dbReference type="EMBL" id="EGT41676.1"/>
    </source>
</evidence>
<feature type="region of interest" description="Disordered" evidence="1">
    <location>
        <begin position="1"/>
        <end position="68"/>
    </location>
</feature>
<keyword evidence="3" id="KW-1185">Reference proteome</keyword>
<feature type="compositionally biased region" description="Acidic residues" evidence="1">
    <location>
        <begin position="28"/>
        <end position="39"/>
    </location>
</feature>
<feature type="compositionally biased region" description="Basic and acidic residues" evidence="1">
    <location>
        <begin position="133"/>
        <end position="142"/>
    </location>
</feature>
<gene>
    <name evidence="2" type="ORF">CAEBREN_02773</name>
</gene>
<feature type="compositionally biased region" description="Polar residues" evidence="1">
    <location>
        <begin position="41"/>
        <end position="57"/>
    </location>
</feature>
<sequence length="269" mass="30551">MESQTDETNYGNSAVINRTITRTPSPEPDYDSDTSDEFSDLNASTTTLHMNSPSIATQEKEDDTSGILYDESFECLDDLVMLELLEPPLESGAIPDWKSDWPDVGKYWTDLNSHDNGEMIEEETSTGNDLGQEEPKEVSQKSTNEKIIEVLLNEFEKNPKEFKPYGKSLLQKVEQVTGVKSTSMPSKFRRDLNPMLPELDLETDLHLSFMKKARTEIKEQDKKKLEKRHCVTIKLNKKNQINSWKKEASNAGRKQGLVDYSSSDSEAET</sequence>
<evidence type="ECO:0000313" key="3">
    <source>
        <dbReference type="Proteomes" id="UP000008068"/>
    </source>
</evidence>
<feature type="compositionally biased region" description="Polar residues" evidence="1">
    <location>
        <begin position="1"/>
        <end position="24"/>
    </location>
</feature>
<evidence type="ECO:0000256" key="1">
    <source>
        <dbReference type="SAM" id="MobiDB-lite"/>
    </source>
</evidence>
<dbReference type="EMBL" id="GL379997">
    <property type="protein sequence ID" value="EGT41676.1"/>
    <property type="molecule type" value="Genomic_DNA"/>
</dbReference>
<proteinExistence type="predicted"/>
<accession>G0P0C2</accession>
<name>G0P0C2_CAEBE</name>
<feature type="region of interest" description="Disordered" evidence="1">
    <location>
        <begin position="112"/>
        <end position="142"/>
    </location>
</feature>